<dbReference type="InterPro" id="IPR036390">
    <property type="entry name" value="WH_DNA-bd_sf"/>
</dbReference>
<organism evidence="6 7">
    <name type="scientific">Dankookia rubra</name>
    <dbReference type="NCBI Taxonomy" id="1442381"/>
    <lineage>
        <taxon>Bacteria</taxon>
        <taxon>Pseudomonadati</taxon>
        <taxon>Pseudomonadota</taxon>
        <taxon>Alphaproteobacteria</taxon>
        <taxon>Acetobacterales</taxon>
        <taxon>Roseomonadaceae</taxon>
        <taxon>Dankookia</taxon>
    </lineage>
</organism>
<dbReference type="InterPro" id="IPR036388">
    <property type="entry name" value="WH-like_DNA-bd_sf"/>
</dbReference>
<dbReference type="InterPro" id="IPR058163">
    <property type="entry name" value="LysR-type_TF_proteobact-type"/>
</dbReference>
<dbReference type="InterPro" id="IPR000847">
    <property type="entry name" value="LysR_HTH_N"/>
</dbReference>
<evidence type="ECO:0000256" key="2">
    <source>
        <dbReference type="ARBA" id="ARBA00023015"/>
    </source>
</evidence>
<evidence type="ECO:0000256" key="3">
    <source>
        <dbReference type="ARBA" id="ARBA00023125"/>
    </source>
</evidence>
<evidence type="ECO:0000259" key="5">
    <source>
        <dbReference type="PROSITE" id="PS50931"/>
    </source>
</evidence>
<feature type="domain" description="HTH lysR-type" evidence="5">
    <location>
        <begin position="1"/>
        <end position="59"/>
    </location>
</feature>
<keyword evidence="4" id="KW-0804">Transcription</keyword>
<dbReference type="SUPFAM" id="SSF46785">
    <property type="entry name" value="Winged helix' DNA-binding domain"/>
    <property type="match status" value="1"/>
</dbReference>
<comment type="similarity">
    <text evidence="1">Belongs to the LysR transcriptional regulatory family.</text>
</comment>
<protein>
    <submittedName>
        <fullName evidence="6">LysR family transcriptional regulator</fullName>
    </submittedName>
</protein>
<dbReference type="GO" id="GO:0003700">
    <property type="term" value="F:DNA-binding transcription factor activity"/>
    <property type="evidence" value="ECO:0007669"/>
    <property type="project" value="InterPro"/>
</dbReference>
<dbReference type="FunFam" id="1.10.10.10:FF:000001">
    <property type="entry name" value="LysR family transcriptional regulator"/>
    <property type="match status" value="1"/>
</dbReference>
<evidence type="ECO:0000256" key="4">
    <source>
        <dbReference type="ARBA" id="ARBA00023163"/>
    </source>
</evidence>
<evidence type="ECO:0000256" key="1">
    <source>
        <dbReference type="ARBA" id="ARBA00009437"/>
    </source>
</evidence>
<dbReference type="GO" id="GO:0043565">
    <property type="term" value="F:sequence-specific DNA binding"/>
    <property type="evidence" value="ECO:0007669"/>
    <property type="project" value="TreeGrafter"/>
</dbReference>
<dbReference type="GO" id="GO:0006351">
    <property type="term" value="P:DNA-templated transcription"/>
    <property type="evidence" value="ECO:0007669"/>
    <property type="project" value="TreeGrafter"/>
</dbReference>
<reference evidence="6 7" key="1">
    <citation type="journal article" date="2016" name="J. Microbiol.">
        <title>Dankookia rubra gen. nov., sp. nov., an alphaproteobacterium isolated from sediment of a shallow stream.</title>
        <authorList>
            <person name="Kim W.H."/>
            <person name="Kim D.H."/>
            <person name="Kang K."/>
            <person name="Ahn T.Y."/>
        </authorList>
    </citation>
    <scope>NUCLEOTIDE SEQUENCE [LARGE SCALE GENOMIC DNA]</scope>
    <source>
        <strain evidence="6 7">JCM30602</strain>
    </source>
</reference>
<comment type="caution">
    <text evidence="6">The sequence shown here is derived from an EMBL/GenBank/DDBJ whole genome shotgun (WGS) entry which is preliminary data.</text>
</comment>
<keyword evidence="3" id="KW-0238">DNA-binding</keyword>
<dbReference type="PANTHER" id="PTHR30537">
    <property type="entry name" value="HTH-TYPE TRANSCRIPTIONAL REGULATOR"/>
    <property type="match status" value="1"/>
</dbReference>
<dbReference type="Proteomes" id="UP000295096">
    <property type="component" value="Unassembled WGS sequence"/>
</dbReference>
<accession>A0A4R5QDM6</accession>
<evidence type="ECO:0000313" key="6">
    <source>
        <dbReference type="EMBL" id="TDH61056.1"/>
    </source>
</evidence>
<dbReference type="Gene3D" id="1.10.10.10">
    <property type="entry name" value="Winged helix-like DNA-binding domain superfamily/Winged helix DNA-binding domain"/>
    <property type="match status" value="1"/>
</dbReference>
<dbReference type="CDD" id="cd08422">
    <property type="entry name" value="PBP2_CrgA_like"/>
    <property type="match status" value="1"/>
</dbReference>
<dbReference type="SUPFAM" id="SSF53850">
    <property type="entry name" value="Periplasmic binding protein-like II"/>
    <property type="match status" value="1"/>
</dbReference>
<gene>
    <name evidence="6" type="ORF">E2C06_18950</name>
</gene>
<dbReference type="Pfam" id="PF00126">
    <property type="entry name" value="HTH_1"/>
    <property type="match status" value="1"/>
</dbReference>
<proteinExistence type="inferred from homology"/>
<dbReference type="PANTHER" id="PTHR30537:SF5">
    <property type="entry name" value="HTH-TYPE TRANSCRIPTIONAL ACTIVATOR TTDR-RELATED"/>
    <property type="match status" value="1"/>
</dbReference>
<dbReference type="InterPro" id="IPR005119">
    <property type="entry name" value="LysR_subst-bd"/>
</dbReference>
<keyword evidence="7" id="KW-1185">Reference proteome</keyword>
<name>A0A4R5QDM6_9PROT</name>
<dbReference type="OrthoDB" id="9812435at2"/>
<sequence>MDKFMALSVFARVVEQGGFTAAAKKLGLSPSAVTKTIARLEDELDTQLFTRTTRRLRTTDDGQGFYEHCVQILAELEDAEVTLTRGSAVPRGRIRAVVPLSFGRVTLMPELPAFFERYPEISLELHFSDGPVDLIAEGYDLAVRTGSITDSRLTTRLLTRGAQVTVAAPRYLARHGEPGTPEALRDHNCLISRFGPEWGFRGREGRPFSVRVRGNAVINSGDALREATVAGTGIAQGTWWLYRKDLERGDVRAILQDYAQEGAPVSVLYPAQRHVPAKLRALIDFLVQITRTG</sequence>
<dbReference type="Pfam" id="PF03466">
    <property type="entry name" value="LysR_substrate"/>
    <property type="match status" value="1"/>
</dbReference>
<dbReference type="EMBL" id="SMSJ01000027">
    <property type="protein sequence ID" value="TDH61056.1"/>
    <property type="molecule type" value="Genomic_DNA"/>
</dbReference>
<dbReference type="PRINTS" id="PR00039">
    <property type="entry name" value="HTHLYSR"/>
</dbReference>
<keyword evidence="2" id="KW-0805">Transcription regulation</keyword>
<dbReference type="PROSITE" id="PS50931">
    <property type="entry name" value="HTH_LYSR"/>
    <property type="match status" value="1"/>
</dbReference>
<dbReference type="AlphaFoldDB" id="A0A4R5QDM6"/>
<evidence type="ECO:0000313" key="7">
    <source>
        <dbReference type="Proteomes" id="UP000295096"/>
    </source>
</evidence>
<dbReference type="Gene3D" id="3.40.190.290">
    <property type="match status" value="1"/>
</dbReference>
<dbReference type="RefSeq" id="WP_133290181.1">
    <property type="nucleotide sequence ID" value="NZ_SMSJ01000027.1"/>
</dbReference>